<sequence>MEVYLFDRIAYNQLYNCSYLTADQWQDQAVYRPVLGLFCALIGIIYMSTYVPCLIVMSRRSFRKNSCYKIMLQLAVVDVTCIPLNCFLTAYLAMDGSMFCLLADVQYIAGAILCGGWVAQCMCCMILAVNRCLTFWSQKFVKIFFEGHRTYYWMMLPAVYAFYFTFFTLPVTFNSSAIMWSFDIYAAVPLDVAPVDHVKYVTWQTSYNNAMLIVVLGVLYTSLSVSLWLKRKEHSGYKSAQLKITRQAALICLLNFIPAIIFASAQFVPVTPAFLYMCMFTWQASNGGAGVIYLTLNKTMRTQVLDMKRRELTMWVVLNIKENLCGFELLERPVTSITTVPLSDLHSKYDRITKVNFINSPKGQTEGYQAMPFNEALNKISLALRFASNCELEALADNRYAIVFFKPFFKLLGRSQTFKSVSIMEFFIFHRNEYEYYYNCSKYTSEEWTAFGEKQTTIGAYSLVLSLVAFLLYVPCMKVMREKKLWQLNCYKLMFLNGIVDLIGVVGSFISGFLSLKGVVFCSYPTFLYITGTVVVSQYATQQVVAVLLAINRCLEFWQKPALTGLFEGKRIYLWWMIPTVHFLCMLFYTVACPFNSIVNMWMFDPYIGIPGIEADNSLYKDVPLLNYTNLFAFLTLNGSYIFLIGSVMYKTSQGSKVFLNKVQKQITIQALLICLTITVCSSIYVCFEYFPTFLNPAFLTVDFLLWQWGCCGAVLIYMAMNRTLRQGVIHFYLRLCRYDPAVASTSSNPYVASISAAMPRTA</sequence>
<feature type="transmembrane region" description="Helical" evidence="1">
    <location>
        <begin position="70"/>
        <end position="93"/>
    </location>
</feature>
<dbReference type="EMBL" id="JAUCMV010000004">
    <property type="protein sequence ID" value="KAK0402595.1"/>
    <property type="molecule type" value="Genomic_DNA"/>
</dbReference>
<feature type="transmembrane region" description="Helical" evidence="1">
    <location>
        <begin position="249"/>
        <end position="268"/>
    </location>
</feature>
<feature type="transmembrane region" description="Helical" evidence="1">
    <location>
        <begin position="210"/>
        <end position="229"/>
    </location>
</feature>
<keyword evidence="3" id="KW-1185">Reference proteome</keyword>
<feature type="transmembrane region" description="Helical" evidence="1">
    <location>
        <begin position="458"/>
        <end position="474"/>
    </location>
</feature>
<feature type="transmembrane region" description="Helical" evidence="1">
    <location>
        <begin position="631"/>
        <end position="650"/>
    </location>
</feature>
<feature type="transmembrane region" description="Helical" evidence="1">
    <location>
        <begin position="105"/>
        <end position="129"/>
    </location>
</feature>
<dbReference type="PANTHER" id="PTHR23021">
    <property type="entry name" value="SERPENTINE RECEPTOR, CLASS T"/>
    <property type="match status" value="1"/>
</dbReference>
<feature type="transmembrane region" description="Helical" evidence="1">
    <location>
        <begin position="704"/>
        <end position="721"/>
    </location>
</feature>
<evidence type="ECO:0000256" key="1">
    <source>
        <dbReference type="SAM" id="Phobius"/>
    </source>
</evidence>
<feature type="transmembrane region" description="Helical" evidence="1">
    <location>
        <begin position="150"/>
        <end position="173"/>
    </location>
</feature>
<evidence type="ECO:0000313" key="3">
    <source>
        <dbReference type="Proteomes" id="UP001175271"/>
    </source>
</evidence>
<dbReference type="Proteomes" id="UP001175271">
    <property type="component" value="Unassembled WGS sequence"/>
</dbReference>
<feature type="transmembrane region" description="Helical" evidence="1">
    <location>
        <begin position="671"/>
        <end position="692"/>
    </location>
</feature>
<gene>
    <name evidence="2" type="ORF">QR680_016423</name>
</gene>
<dbReference type="SUPFAM" id="SSF81321">
    <property type="entry name" value="Family A G protein-coupled receptor-like"/>
    <property type="match status" value="2"/>
</dbReference>
<feature type="transmembrane region" description="Helical" evidence="1">
    <location>
        <begin position="495"/>
        <end position="515"/>
    </location>
</feature>
<feature type="transmembrane region" description="Helical" evidence="1">
    <location>
        <begin position="34"/>
        <end position="58"/>
    </location>
</feature>
<name>A0AA39HB62_9BILA</name>
<evidence type="ECO:0000313" key="2">
    <source>
        <dbReference type="EMBL" id="KAK0402595.1"/>
    </source>
</evidence>
<feature type="transmembrane region" description="Helical" evidence="1">
    <location>
        <begin position="572"/>
        <end position="592"/>
    </location>
</feature>
<reference evidence="2" key="1">
    <citation type="submission" date="2023-06" db="EMBL/GenBank/DDBJ databases">
        <title>Genomic analysis of the entomopathogenic nematode Steinernema hermaphroditum.</title>
        <authorList>
            <person name="Schwarz E.M."/>
            <person name="Heppert J.K."/>
            <person name="Baniya A."/>
            <person name="Schwartz H.T."/>
            <person name="Tan C.-H."/>
            <person name="Antoshechkin I."/>
            <person name="Sternberg P.W."/>
            <person name="Goodrich-Blair H."/>
            <person name="Dillman A.R."/>
        </authorList>
    </citation>
    <scope>NUCLEOTIDE SEQUENCE</scope>
    <source>
        <strain evidence="2">PS9179</strain>
        <tissue evidence="2">Whole animal</tissue>
    </source>
</reference>
<dbReference type="InterPro" id="IPR019425">
    <property type="entry name" value="7TM_GPCR_serpentine_rcpt_Srt"/>
</dbReference>
<protein>
    <recommendedName>
        <fullName evidence="4">Serpentine receptor class gamma</fullName>
    </recommendedName>
</protein>
<comment type="caution">
    <text evidence="2">The sequence shown here is derived from an EMBL/GenBank/DDBJ whole genome shotgun (WGS) entry which is preliminary data.</text>
</comment>
<dbReference type="PANTHER" id="PTHR23021:SF11">
    <property type="entry name" value="SERPENTINE RECEPTOR, CLASS T"/>
    <property type="match status" value="1"/>
</dbReference>
<keyword evidence="1" id="KW-1133">Transmembrane helix</keyword>
<accession>A0AA39HB62</accession>
<keyword evidence="1" id="KW-0812">Transmembrane</keyword>
<dbReference type="Pfam" id="PF10321">
    <property type="entry name" value="7TM_GPCR_Srt"/>
    <property type="match status" value="2"/>
</dbReference>
<dbReference type="AlphaFoldDB" id="A0AA39HB62"/>
<keyword evidence="1" id="KW-0472">Membrane</keyword>
<evidence type="ECO:0008006" key="4">
    <source>
        <dbReference type="Google" id="ProtNLM"/>
    </source>
</evidence>
<proteinExistence type="predicted"/>
<feature type="transmembrane region" description="Helical" evidence="1">
    <location>
        <begin position="527"/>
        <end position="551"/>
    </location>
</feature>
<organism evidence="2 3">
    <name type="scientific">Steinernema hermaphroditum</name>
    <dbReference type="NCBI Taxonomy" id="289476"/>
    <lineage>
        <taxon>Eukaryota</taxon>
        <taxon>Metazoa</taxon>
        <taxon>Ecdysozoa</taxon>
        <taxon>Nematoda</taxon>
        <taxon>Chromadorea</taxon>
        <taxon>Rhabditida</taxon>
        <taxon>Tylenchina</taxon>
        <taxon>Panagrolaimomorpha</taxon>
        <taxon>Strongyloidoidea</taxon>
        <taxon>Steinernematidae</taxon>
        <taxon>Steinernema</taxon>
    </lineage>
</organism>